<comment type="similarity">
    <text evidence="2">Belongs to the MBF1 family.</text>
</comment>
<protein>
    <recommendedName>
        <fullName evidence="5">Cyanate hydratase</fullName>
        <shortName evidence="5">Cyanase</shortName>
        <ecNumber evidence="5">4.2.1.104</ecNumber>
    </recommendedName>
    <alternativeName>
        <fullName evidence="5">Cyanate hydrolase</fullName>
    </alternativeName>
    <alternativeName>
        <fullName evidence="5">Cyanate lyase</fullName>
    </alternativeName>
</protein>
<comment type="similarity">
    <text evidence="5">Belongs to the cyanase family.</text>
</comment>
<sequence length="220" mass="23888">MMCGPGRTWSSAIAARRLLPASSPTPPAAQASKITTAPIDLTTDASNNTSNMAAQGTSSGHPITVLTADLAPKLPAHSSLLFAQKKTKNLSFETIAQALGRDEVAVAAIFYGQAKASDENISKLASVLDINENILRETEIIGLPDRGKSVDMPPREPLIYRLYEIVQNYGYAYKAVINEKFGDGIMSAISFSTKVEKEVDDKGEWVKITLRGKWLPFTRF</sequence>
<dbReference type="InterPro" id="IPR010982">
    <property type="entry name" value="Lambda_DNA-bd_dom_sf"/>
</dbReference>
<evidence type="ECO:0000259" key="6">
    <source>
        <dbReference type="SMART" id="SM01116"/>
    </source>
</evidence>
<dbReference type="SMART" id="SM01116">
    <property type="entry name" value="Cyanate_lyase"/>
    <property type="match status" value="1"/>
</dbReference>
<dbReference type="InterPro" id="IPR008076">
    <property type="entry name" value="Cyanase"/>
</dbReference>
<organism evidence="7 8">
    <name type="scientific">Passalora fulva</name>
    <name type="common">Tomato leaf mold</name>
    <name type="synonym">Cladosporium fulvum</name>
    <dbReference type="NCBI Taxonomy" id="5499"/>
    <lineage>
        <taxon>Eukaryota</taxon>
        <taxon>Fungi</taxon>
        <taxon>Dikarya</taxon>
        <taxon>Ascomycota</taxon>
        <taxon>Pezizomycotina</taxon>
        <taxon>Dothideomycetes</taxon>
        <taxon>Dothideomycetidae</taxon>
        <taxon>Mycosphaerellales</taxon>
        <taxon>Mycosphaerellaceae</taxon>
        <taxon>Fulvia</taxon>
    </lineage>
</organism>
<dbReference type="CDD" id="cd00559">
    <property type="entry name" value="Cyanase_C"/>
    <property type="match status" value="1"/>
</dbReference>
<evidence type="ECO:0000256" key="5">
    <source>
        <dbReference type="HAMAP-Rule" id="MF_03139"/>
    </source>
</evidence>
<feature type="active site" evidence="5">
    <location>
        <position position="161"/>
    </location>
</feature>
<keyword evidence="8" id="KW-1185">Reference proteome</keyword>
<dbReference type="AlphaFoldDB" id="A0A9Q8L9W5"/>
<feature type="domain" description="Cyanate lyase C-terminal" evidence="6">
    <location>
        <begin position="148"/>
        <end position="220"/>
    </location>
</feature>
<dbReference type="EMBL" id="CP090164">
    <property type="protein sequence ID" value="UJO13522.1"/>
    <property type="molecule type" value="Genomic_DNA"/>
</dbReference>
<dbReference type="PRINTS" id="PR01693">
    <property type="entry name" value="CYANASE"/>
</dbReference>
<gene>
    <name evidence="5" type="primary">cyn1</name>
    <name evidence="7" type="ORF">CLAFUR5_03264</name>
</gene>
<dbReference type="Proteomes" id="UP000756132">
    <property type="component" value="Chromosome 2"/>
</dbReference>
<dbReference type="InterPro" id="IPR036581">
    <property type="entry name" value="Cyanate_lyase_C_sf"/>
</dbReference>
<dbReference type="Pfam" id="PF02560">
    <property type="entry name" value="Cyanate_lyase"/>
    <property type="match status" value="1"/>
</dbReference>
<reference evidence="7" key="1">
    <citation type="submission" date="2021-12" db="EMBL/GenBank/DDBJ databases">
        <authorList>
            <person name="Zaccaron A."/>
            <person name="Stergiopoulos I."/>
        </authorList>
    </citation>
    <scope>NUCLEOTIDE SEQUENCE</scope>
    <source>
        <strain evidence="7">Race5_Kim</strain>
    </source>
</reference>
<dbReference type="Gene3D" id="1.10.260.40">
    <property type="entry name" value="lambda repressor-like DNA-binding domains"/>
    <property type="match status" value="1"/>
</dbReference>
<feature type="active site" evidence="5">
    <location>
        <position position="164"/>
    </location>
</feature>
<evidence type="ECO:0000313" key="8">
    <source>
        <dbReference type="Proteomes" id="UP000756132"/>
    </source>
</evidence>
<keyword evidence="3 5" id="KW-0456">Lyase</keyword>
<proteinExistence type="inferred from homology"/>
<evidence type="ECO:0000256" key="1">
    <source>
        <dbReference type="ARBA" id="ARBA00003561"/>
    </source>
</evidence>
<evidence type="ECO:0000256" key="3">
    <source>
        <dbReference type="ARBA" id="ARBA00023239"/>
    </source>
</evidence>
<evidence type="ECO:0000313" key="7">
    <source>
        <dbReference type="EMBL" id="UJO13522.1"/>
    </source>
</evidence>
<dbReference type="InterPro" id="IPR001387">
    <property type="entry name" value="Cro/C1-type_HTH"/>
</dbReference>
<dbReference type="SUPFAM" id="SSF47413">
    <property type="entry name" value="lambda repressor-like DNA-binding domains"/>
    <property type="match status" value="1"/>
</dbReference>
<dbReference type="GO" id="GO:0003677">
    <property type="term" value="F:DNA binding"/>
    <property type="evidence" value="ECO:0007669"/>
    <property type="project" value="InterPro"/>
</dbReference>
<dbReference type="SUPFAM" id="SSF55234">
    <property type="entry name" value="Cyanase C-terminal domain"/>
    <property type="match status" value="1"/>
</dbReference>
<dbReference type="Gene3D" id="3.30.1160.10">
    <property type="entry name" value="Cyanate lyase, C-terminal domain"/>
    <property type="match status" value="1"/>
</dbReference>
<dbReference type="InterPro" id="IPR003712">
    <property type="entry name" value="Cyanate_lyase_C"/>
</dbReference>
<comment type="catalytic activity">
    <reaction evidence="5">
        <text>cyanate + hydrogencarbonate + 3 H(+) = NH4(+) + 2 CO2</text>
        <dbReference type="Rhea" id="RHEA:11120"/>
        <dbReference type="ChEBI" id="CHEBI:15378"/>
        <dbReference type="ChEBI" id="CHEBI:16526"/>
        <dbReference type="ChEBI" id="CHEBI:17544"/>
        <dbReference type="ChEBI" id="CHEBI:28938"/>
        <dbReference type="ChEBI" id="CHEBI:29195"/>
        <dbReference type="EC" id="4.2.1.104"/>
    </reaction>
</comment>
<name>A0A9Q8L9W5_PASFU</name>
<feature type="active site" evidence="5">
    <location>
        <position position="187"/>
    </location>
</feature>
<evidence type="ECO:0000256" key="4">
    <source>
        <dbReference type="ARBA" id="ARBA00035107"/>
    </source>
</evidence>
<dbReference type="EC" id="4.2.1.104" evidence="5"/>
<dbReference type="CDD" id="cd00093">
    <property type="entry name" value="HTH_XRE"/>
    <property type="match status" value="1"/>
</dbReference>
<evidence type="ECO:0000256" key="2">
    <source>
        <dbReference type="ARBA" id="ARBA00009802"/>
    </source>
</evidence>
<dbReference type="PANTHER" id="PTHR34186">
    <property type="entry name" value="CYANATE HYDRATASE"/>
    <property type="match status" value="1"/>
</dbReference>
<dbReference type="GO" id="GO:0008824">
    <property type="term" value="F:cyanate hydratase activity"/>
    <property type="evidence" value="ECO:0007669"/>
    <property type="project" value="UniProtKB-UniRule"/>
</dbReference>
<reference evidence="7" key="2">
    <citation type="journal article" date="2022" name="Microb. Genom.">
        <title>A chromosome-scale genome assembly of the tomato pathogen Cladosporium fulvum reveals a compartmentalized genome architecture and the presence of a dispensable chromosome.</title>
        <authorList>
            <person name="Zaccaron A.Z."/>
            <person name="Chen L.H."/>
            <person name="Samaras A."/>
            <person name="Stergiopoulos I."/>
        </authorList>
    </citation>
    <scope>NUCLEOTIDE SEQUENCE</scope>
    <source>
        <strain evidence="7">Race5_Kim</strain>
    </source>
</reference>
<accession>A0A9Q8L9W5</accession>
<dbReference type="PANTHER" id="PTHR34186:SF2">
    <property type="entry name" value="CYANATE HYDRATASE"/>
    <property type="match status" value="1"/>
</dbReference>
<comment type="function">
    <text evidence="4">Transcriptional coactivator that stimulates GCN4-dependent transcriptional activity by bridging the DNA-binding region of GCN4 and TBP (SPT15), thereby recruiting TBP to GCN4-bound promoters. Involved in induction of the ribosome quality control (RQC) pathway; a pathway that degrades nascent peptide chains during problematic translation. Required to prevent stalled ribosomes from frameshifting.</text>
</comment>
<dbReference type="NCBIfam" id="TIGR00673">
    <property type="entry name" value="cynS"/>
    <property type="match status" value="1"/>
</dbReference>
<comment type="function">
    <text evidence="1 5">Catalyzes the reaction of cyanate with bicarbonate to produce ammonia and carbon dioxide.</text>
</comment>
<dbReference type="OrthoDB" id="10019422at2759"/>
<dbReference type="HAMAP" id="MF_00535">
    <property type="entry name" value="Cyanate_hydrat"/>
    <property type="match status" value="1"/>
</dbReference>